<name>A0A060T045_BLAAD</name>
<dbReference type="InterPro" id="IPR041694">
    <property type="entry name" value="ADH_N_2"/>
</dbReference>
<dbReference type="PANTHER" id="PTHR43205">
    <property type="entry name" value="PROSTAGLANDIN REDUCTASE"/>
    <property type="match status" value="1"/>
</dbReference>
<dbReference type="SUPFAM" id="SSF50129">
    <property type="entry name" value="GroES-like"/>
    <property type="match status" value="1"/>
</dbReference>
<dbReference type="Gene3D" id="3.90.180.10">
    <property type="entry name" value="Medium-chain alcohol dehydrogenases, catalytic domain"/>
    <property type="match status" value="1"/>
</dbReference>
<evidence type="ECO:0000313" key="3">
    <source>
        <dbReference type="EMBL" id="CDP34328.1"/>
    </source>
</evidence>
<dbReference type="InterPro" id="IPR045010">
    <property type="entry name" value="MDR_fam"/>
</dbReference>
<proteinExistence type="predicted"/>
<reference evidence="3" key="2">
    <citation type="submission" date="2014-06" db="EMBL/GenBank/DDBJ databases">
        <title>The complete genome of Blastobotrys (Arxula) adeninivorans LS3 - a yeast of biotechnological interest.</title>
        <authorList>
            <person name="Kunze G."/>
            <person name="Gaillardin C."/>
            <person name="Czernicka M."/>
            <person name="Durrens P."/>
            <person name="Martin T."/>
            <person name="Boer E."/>
            <person name="Gabaldon T."/>
            <person name="Cruz J."/>
            <person name="Talla E."/>
            <person name="Marck C."/>
            <person name="Goffeau A."/>
            <person name="Barbe V."/>
            <person name="Baret P."/>
            <person name="Baronian K."/>
            <person name="Beier S."/>
            <person name="Bleykasten C."/>
            <person name="Bode R."/>
            <person name="Casaregola S."/>
            <person name="Despons L."/>
            <person name="Fairhead C."/>
            <person name="Giersberg M."/>
            <person name="Gierski P."/>
            <person name="Hahnel U."/>
            <person name="Hartmann A."/>
            <person name="Jankowska D."/>
            <person name="Jubin C."/>
            <person name="Jung P."/>
            <person name="Lafontaine I."/>
            <person name="Leh-Louis V."/>
            <person name="Lemaire M."/>
            <person name="Marcet-Houben M."/>
            <person name="Mascher M."/>
            <person name="Morel G."/>
            <person name="Richard G.-F."/>
            <person name="Riechen J."/>
            <person name="Sacerdot C."/>
            <person name="Sarkar A."/>
            <person name="Savel G."/>
            <person name="Schacherer J."/>
            <person name="Sherman D."/>
            <person name="Straub M.-L."/>
            <person name="Stein N."/>
            <person name="Thierry A."/>
            <person name="Trautwein-Schult A."/>
            <person name="Westhof E."/>
            <person name="Worch S."/>
            <person name="Dujon B."/>
            <person name="Souciet J.-L."/>
            <person name="Wincker P."/>
            <person name="Scholz U."/>
            <person name="Neuveglise N."/>
        </authorList>
    </citation>
    <scope>NUCLEOTIDE SEQUENCE</scope>
    <source>
        <strain evidence="3">LS3</strain>
    </source>
</reference>
<dbReference type="SMART" id="SM00829">
    <property type="entry name" value="PKS_ER"/>
    <property type="match status" value="1"/>
</dbReference>
<protein>
    <submittedName>
        <fullName evidence="3">ARAD1C09878p</fullName>
    </submittedName>
</protein>
<keyword evidence="1" id="KW-0560">Oxidoreductase</keyword>
<gene>
    <name evidence="3" type="ORF">GNLVRS02_ARAD1C09878g</name>
</gene>
<dbReference type="GO" id="GO:0016628">
    <property type="term" value="F:oxidoreductase activity, acting on the CH-CH group of donors, NAD or NADP as acceptor"/>
    <property type="evidence" value="ECO:0007669"/>
    <property type="project" value="InterPro"/>
</dbReference>
<dbReference type="EMBL" id="HG937693">
    <property type="protein sequence ID" value="CDP34328.1"/>
    <property type="molecule type" value="Genomic_DNA"/>
</dbReference>
<dbReference type="FunFam" id="3.40.50.720:FF:000121">
    <property type="entry name" value="Prostaglandin reductase 2"/>
    <property type="match status" value="1"/>
</dbReference>
<dbReference type="Gene3D" id="3.40.50.720">
    <property type="entry name" value="NAD(P)-binding Rossmann-like Domain"/>
    <property type="match status" value="1"/>
</dbReference>
<dbReference type="AlphaFoldDB" id="A0A060T045"/>
<organism evidence="3">
    <name type="scientific">Blastobotrys adeninivorans</name>
    <name type="common">Yeast</name>
    <name type="synonym">Arxula adeninivorans</name>
    <dbReference type="NCBI Taxonomy" id="409370"/>
    <lineage>
        <taxon>Eukaryota</taxon>
        <taxon>Fungi</taxon>
        <taxon>Dikarya</taxon>
        <taxon>Ascomycota</taxon>
        <taxon>Saccharomycotina</taxon>
        <taxon>Dipodascomycetes</taxon>
        <taxon>Dipodascales</taxon>
        <taxon>Trichomonascaceae</taxon>
        <taxon>Blastobotrys</taxon>
    </lineage>
</organism>
<dbReference type="InterPro" id="IPR011032">
    <property type="entry name" value="GroES-like_sf"/>
</dbReference>
<sequence>MTKALVFKQVPKGFPVAGQDLAVEEVPFDANADAPANGIVAKLLYASFDPYMRGRMRPAEVKSYSPAFDLGKPITTHAVAKVIKSNNSNYKPDDVVVGMFPLQEQVALPEQFNPYFRKLENPLGLDLSLFIGALGMPGQTAYSSLYEIGKPKKGETIFVSSAAGAVGQLVGQLAKHEGLRVIGSVGSQEKLDFITKTLGFDGGFNYKTEKPLDALKRLCPNGIDIYYDNVGGEQLEAALALMNEQGRLVECGMISQYNNTPDKMYGIKNLFLVVTKRLKIEGFIVGDERFGPKWGDEHMKNVSKWIKEGTFTAQQHVTKGIDNAAEGLIGIFKGENFGKAVLEL</sequence>
<dbReference type="SUPFAM" id="SSF51735">
    <property type="entry name" value="NAD(P)-binding Rossmann-fold domains"/>
    <property type="match status" value="1"/>
</dbReference>
<dbReference type="InterPro" id="IPR020843">
    <property type="entry name" value="ER"/>
</dbReference>
<dbReference type="PANTHER" id="PTHR43205:SF7">
    <property type="entry name" value="PROSTAGLANDIN REDUCTASE 1"/>
    <property type="match status" value="1"/>
</dbReference>
<dbReference type="CDD" id="cd05288">
    <property type="entry name" value="PGDH"/>
    <property type="match status" value="1"/>
</dbReference>
<reference evidence="3" key="1">
    <citation type="submission" date="2014-02" db="EMBL/GenBank/DDBJ databases">
        <authorList>
            <person name="Genoscope - CEA"/>
        </authorList>
    </citation>
    <scope>NUCLEOTIDE SEQUENCE</scope>
    <source>
        <strain evidence="3">LS3</strain>
    </source>
</reference>
<evidence type="ECO:0000259" key="2">
    <source>
        <dbReference type="SMART" id="SM00829"/>
    </source>
</evidence>
<dbReference type="Pfam" id="PF00107">
    <property type="entry name" value="ADH_zinc_N"/>
    <property type="match status" value="1"/>
</dbReference>
<dbReference type="PhylomeDB" id="A0A060T045"/>
<dbReference type="InterPro" id="IPR036291">
    <property type="entry name" value="NAD(P)-bd_dom_sf"/>
</dbReference>
<dbReference type="InterPro" id="IPR013149">
    <property type="entry name" value="ADH-like_C"/>
</dbReference>
<dbReference type="Pfam" id="PF16884">
    <property type="entry name" value="ADH_N_2"/>
    <property type="match status" value="1"/>
</dbReference>
<evidence type="ECO:0000256" key="1">
    <source>
        <dbReference type="ARBA" id="ARBA00023002"/>
    </source>
</evidence>
<accession>A0A060T045</accession>
<feature type="domain" description="Enoyl reductase (ER)" evidence="2">
    <location>
        <begin position="18"/>
        <end position="342"/>
    </location>
</feature>